<accession>A0A0E9QQM3</accession>
<dbReference type="EMBL" id="GBXM01090184">
    <property type="protein sequence ID" value="JAH18393.1"/>
    <property type="molecule type" value="Transcribed_RNA"/>
</dbReference>
<dbReference type="AlphaFoldDB" id="A0A0E9QQM3"/>
<name>A0A0E9QQM3_ANGAN</name>
<reference evidence="1" key="2">
    <citation type="journal article" date="2015" name="Fish Shellfish Immunol.">
        <title>Early steps in the European eel (Anguilla anguilla)-Vibrio vulnificus interaction in the gills: Role of the RtxA13 toxin.</title>
        <authorList>
            <person name="Callol A."/>
            <person name="Pajuelo D."/>
            <person name="Ebbesson L."/>
            <person name="Teles M."/>
            <person name="MacKenzie S."/>
            <person name="Amaro C."/>
        </authorList>
    </citation>
    <scope>NUCLEOTIDE SEQUENCE</scope>
</reference>
<protein>
    <submittedName>
        <fullName evidence="1">Uncharacterized protein</fullName>
    </submittedName>
</protein>
<organism evidence="1">
    <name type="scientific">Anguilla anguilla</name>
    <name type="common">European freshwater eel</name>
    <name type="synonym">Muraena anguilla</name>
    <dbReference type="NCBI Taxonomy" id="7936"/>
    <lineage>
        <taxon>Eukaryota</taxon>
        <taxon>Metazoa</taxon>
        <taxon>Chordata</taxon>
        <taxon>Craniata</taxon>
        <taxon>Vertebrata</taxon>
        <taxon>Euteleostomi</taxon>
        <taxon>Actinopterygii</taxon>
        <taxon>Neopterygii</taxon>
        <taxon>Teleostei</taxon>
        <taxon>Anguilliformes</taxon>
        <taxon>Anguillidae</taxon>
        <taxon>Anguilla</taxon>
    </lineage>
</organism>
<reference evidence="1" key="1">
    <citation type="submission" date="2014-11" db="EMBL/GenBank/DDBJ databases">
        <authorList>
            <person name="Amaro Gonzalez C."/>
        </authorList>
    </citation>
    <scope>NUCLEOTIDE SEQUENCE</scope>
</reference>
<proteinExistence type="predicted"/>
<evidence type="ECO:0000313" key="1">
    <source>
        <dbReference type="EMBL" id="JAH18393.1"/>
    </source>
</evidence>
<sequence length="21" mass="2505">MTHKFKFLNQVVFLGFFSNLS</sequence>